<dbReference type="eggNOG" id="ENOG502T1I6">
    <property type="taxonomic scope" value="Eukaryota"/>
</dbReference>
<protein>
    <submittedName>
        <fullName evidence="6">Uncharacterized protein LOC101889195</fullName>
    </submittedName>
</protein>
<evidence type="ECO:0000256" key="2">
    <source>
        <dbReference type="SAM" id="MobiDB-lite"/>
    </source>
</evidence>
<evidence type="ECO:0000256" key="1">
    <source>
        <dbReference type="PROSITE-ProRule" id="PRU00371"/>
    </source>
</evidence>
<feature type="region of interest" description="Disordered" evidence="2">
    <location>
        <begin position="242"/>
        <end position="268"/>
    </location>
</feature>
<dbReference type="PANTHER" id="PTHR12243">
    <property type="entry name" value="MADF DOMAIN TRANSCRIPTION FACTOR"/>
    <property type="match status" value="1"/>
</dbReference>
<feature type="compositionally biased region" description="Polar residues" evidence="2">
    <location>
        <begin position="214"/>
        <end position="224"/>
    </location>
</feature>
<name>A0A9J7I6C0_MUSDO</name>
<evidence type="ECO:0000313" key="5">
    <source>
        <dbReference type="Proteomes" id="UP001652621"/>
    </source>
</evidence>
<dbReference type="InterPro" id="IPR039353">
    <property type="entry name" value="TF_Adf1"/>
</dbReference>
<reference evidence="6" key="1">
    <citation type="submission" date="2025-08" db="UniProtKB">
        <authorList>
            <consortium name="RefSeq"/>
        </authorList>
    </citation>
    <scope>IDENTIFICATION</scope>
    <source>
        <strain evidence="6">Aabys</strain>
        <tissue evidence="6">Whole body</tissue>
    </source>
</reference>
<dbReference type="InterPro" id="IPR004210">
    <property type="entry name" value="BESS_motif"/>
</dbReference>
<dbReference type="PROSITE" id="PS51031">
    <property type="entry name" value="BESS"/>
    <property type="match status" value="1"/>
</dbReference>
<evidence type="ECO:0000259" key="3">
    <source>
        <dbReference type="PROSITE" id="PS51029"/>
    </source>
</evidence>
<evidence type="ECO:0000313" key="6">
    <source>
        <dbReference type="RefSeq" id="XP_005187028.2"/>
    </source>
</evidence>
<dbReference type="VEuPathDB" id="VectorBase:MDOA006280"/>
<feature type="region of interest" description="Disordered" evidence="2">
    <location>
        <begin position="193"/>
        <end position="227"/>
    </location>
</feature>
<comment type="subcellular location">
    <subcellularLocation>
        <location evidence="1">Nucleus</location>
    </subcellularLocation>
</comment>
<dbReference type="InterPro" id="IPR006578">
    <property type="entry name" value="MADF-dom"/>
</dbReference>
<dbReference type="PANTHER" id="PTHR12243:SF64">
    <property type="entry name" value="DORSAL INTERACTING PROTEIN 3-RELATED"/>
    <property type="match status" value="1"/>
</dbReference>
<dbReference type="RefSeq" id="XP_005187028.2">
    <property type="nucleotide sequence ID" value="XM_005186971.4"/>
</dbReference>
<dbReference type="Proteomes" id="UP001652621">
    <property type="component" value="Unplaced"/>
</dbReference>
<feature type="region of interest" description="Disordered" evidence="2">
    <location>
        <begin position="340"/>
        <end position="365"/>
    </location>
</feature>
<organism evidence="5 6">
    <name type="scientific">Musca domestica</name>
    <name type="common">House fly</name>
    <dbReference type="NCBI Taxonomy" id="7370"/>
    <lineage>
        <taxon>Eukaryota</taxon>
        <taxon>Metazoa</taxon>
        <taxon>Ecdysozoa</taxon>
        <taxon>Arthropoda</taxon>
        <taxon>Hexapoda</taxon>
        <taxon>Insecta</taxon>
        <taxon>Pterygota</taxon>
        <taxon>Neoptera</taxon>
        <taxon>Endopterygota</taxon>
        <taxon>Diptera</taxon>
        <taxon>Brachycera</taxon>
        <taxon>Muscomorpha</taxon>
        <taxon>Muscoidea</taxon>
        <taxon>Muscidae</taxon>
        <taxon>Musca</taxon>
    </lineage>
</organism>
<gene>
    <name evidence="6" type="primary">LOC101889195</name>
</gene>
<dbReference type="OrthoDB" id="6159213at2759"/>
<feature type="compositionally biased region" description="Low complexity" evidence="2">
    <location>
        <begin position="204"/>
        <end position="213"/>
    </location>
</feature>
<feature type="domain" description="MADF" evidence="3">
    <location>
        <begin position="9"/>
        <end position="108"/>
    </location>
</feature>
<dbReference type="Pfam" id="PF10545">
    <property type="entry name" value="MADF_DNA_bdg"/>
    <property type="match status" value="1"/>
</dbReference>
<dbReference type="Pfam" id="PF02944">
    <property type="entry name" value="BESS"/>
    <property type="match status" value="1"/>
</dbReference>
<keyword evidence="1" id="KW-0539">Nucleus</keyword>
<dbReference type="PROSITE" id="PS51029">
    <property type="entry name" value="MADF"/>
    <property type="match status" value="1"/>
</dbReference>
<dbReference type="SMART" id="SM00595">
    <property type="entry name" value="MADF"/>
    <property type="match status" value="1"/>
</dbReference>
<feature type="compositionally biased region" description="Low complexity" evidence="2">
    <location>
        <begin position="344"/>
        <end position="354"/>
    </location>
</feature>
<feature type="domain" description="BESS" evidence="4">
    <location>
        <begin position="299"/>
        <end position="338"/>
    </location>
</feature>
<feature type="compositionally biased region" description="Polar residues" evidence="2">
    <location>
        <begin position="355"/>
        <end position="365"/>
    </location>
</feature>
<proteinExistence type="predicted"/>
<keyword evidence="5" id="KW-1185">Reference proteome</keyword>
<dbReference type="GeneID" id="101889195"/>
<dbReference type="VEuPathDB" id="VectorBase:MDOMA2_003034"/>
<accession>A0A9J7I6C0</accession>
<sequence>MSNEIDAKRLIDEVRKRPALWDLNHEHNKSYTEVGRQWKELAAVLGVEDVEQCRRKWKNLRDSYRALVKRCDLRRARDEALGIYDPQISYESKWTHFHDLSFIRDKKRKRRTRFEIEQDQNTNSTDDCNHEANVFDIKVEPTSFMDGGDQEVFFIEEFDDDDADMTDLEFQDIDTLLPEQQFKHIPAKISVINGPKTSNEAQRTSSTTTPPVTQSNEATTSSSARLPLPLPPAIKVAILPKETSTATPTPNNNDNNTKEFSNSSRSEKNVHFLENLEREEHKLMQSTREDIHRAIDHSGDPDYNFLVSFLPHMKKMNDLQNLQMRARMSDLVLNILSQPGQNQATSSPAAASSARGNNPQYSSFHNRNFTINAATSTSSNNLK</sequence>
<evidence type="ECO:0000259" key="4">
    <source>
        <dbReference type="PROSITE" id="PS51031"/>
    </source>
</evidence>
<feature type="compositionally biased region" description="Low complexity" evidence="2">
    <location>
        <begin position="243"/>
        <end position="255"/>
    </location>
</feature>